<keyword evidence="8" id="KW-0675">Receptor</keyword>
<dbReference type="InterPro" id="IPR038742">
    <property type="entry name" value="FRS2_PTB"/>
</dbReference>
<dbReference type="CDD" id="cd01202">
    <property type="entry name" value="PTB_FRS2"/>
    <property type="match status" value="1"/>
</dbReference>
<dbReference type="SMART" id="SM00310">
    <property type="entry name" value="PTBI"/>
    <property type="match status" value="1"/>
</dbReference>
<sequence>MAFIVIFSECKTMGCISSKTDINDLHPNIFQVMNVDELGNRLSPGQLEITETDLVLYQKKKDPVKWPLRCLRRYGFEAELFSFESGRRCPTGSGIYAFRCQRAEQLFNLLQTHIQVRNNAGEDAVFQEFPVPSAPGPAVAPRLSIGGDATYLDLSLLRSGVRVNAPNSIRLSSQNGGSTRLSSVGSSSNGPLSPQGTASPSPPPVPSPSVPVLSVTNNNNPALFYANEEFFLAATACTSTTTGTTTTTTTTTTTVVTPTEPSERSVQQQQPEKMIRLPDPSSETIPGIEAPTFPTDVGNKTMYRQSMVSGDGIPTSPSAELTSCAQMYAAPSYINIDLSAGVEPLSPTCSIDGESTYARLELTNDAQDCHLYMNIIPGPENGVPAAPDKPSTTIWPKPAMPSFGMQQQEWELEEPRHCYANIELSEIEVARSHLPKRLSGTDRVPPLPLHSFTVQSQQNPMTPPPGMLRTVNYIMLDLDQNKTDSVAGNTNSSQQPASLSSAPPSSLSLPPESPGRASERYATIDFNKTVALSHSVNPNVDNDSEGSRKTRHNSTINDLVLPPTRLSSSE</sequence>
<keyword evidence="4" id="KW-0472">Membrane</keyword>
<name>A0A067RCV1_ZOONE</name>
<protein>
    <submittedName>
        <fullName evidence="8">Fibroblast growth factor receptor substrate 2</fullName>
    </submittedName>
</protein>
<dbReference type="Gene3D" id="2.30.29.30">
    <property type="entry name" value="Pleckstrin-homology domain (PH domain)/Phosphotyrosine-binding domain (PTB)"/>
    <property type="match status" value="1"/>
</dbReference>
<organism evidence="8 9">
    <name type="scientific">Zootermopsis nevadensis</name>
    <name type="common">Dampwood termite</name>
    <dbReference type="NCBI Taxonomy" id="136037"/>
    <lineage>
        <taxon>Eukaryota</taxon>
        <taxon>Metazoa</taxon>
        <taxon>Ecdysozoa</taxon>
        <taxon>Arthropoda</taxon>
        <taxon>Hexapoda</taxon>
        <taxon>Insecta</taxon>
        <taxon>Pterygota</taxon>
        <taxon>Neoptera</taxon>
        <taxon>Polyneoptera</taxon>
        <taxon>Dictyoptera</taxon>
        <taxon>Blattodea</taxon>
        <taxon>Blattoidea</taxon>
        <taxon>Termitoidae</taxon>
        <taxon>Termopsidae</taxon>
        <taxon>Zootermopsis</taxon>
    </lineage>
</organism>
<dbReference type="SUPFAM" id="SSF50729">
    <property type="entry name" value="PH domain-like"/>
    <property type="match status" value="1"/>
</dbReference>
<dbReference type="GO" id="GO:0008543">
    <property type="term" value="P:fibroblast growth factor receptor signaling pathway"/>
    <property type="evidence" value="ECO:0007669"/>
    <property type="project" value="TreeGrafter"/>
</dbReference>
<dbReference type="AlphaFoldDB" id="A0A067RCV1"/>
<evidence type="ECO:0000259" key="7">
    <source>
        <dbReference type="PROSITE" id="PS51064"/>
    </source>
</evidence>
<gene>
    <name evidence="8" type="ORF">L798_03791</name>
</gene>
<dbReference type="GO" id="GO:0005737">
    <property type="term" value="C:cytoplasm"/>
    <property type="evidence" value="ECO:0007669"/>
    <property type="project" value="TreeGrafter"/>
</dbReference>
<feature type="compositionally biased region" description="Low complexity" evidence="6">
    <location>
        <begin position="176"/>
        <end position="193"/>
    </location>
</feature>
<evidence type="ECO:0000256" key="1">
    <source>
        <dbReference type="ARBA" id="ARBA00004370"/>
    </source>
</evidence>
<dbReference type="GO" id="GO:0005068">
    <property type="term" value="F:transmembrane receptor protein tyrosine kinase adaptor activity"/>
    <property type="evidence" value="ECO:0007669"/>
    <property type="project" value="TreeGrafter"/>
</dbReference>
<evidence type="ECO:0000256" key="4">
    <source>
        <dbReference type="ARBA" id="ARBA00023136"/>
    </source>
</evidence>
<dbReference type="InterPro" id="IPR011993">
    <property type="entry name" value="PH-like_dom_sf"/>
</dbReference>
<keyword evidence="5" id="KW-0449">Lipoprotein</keyword>
<feature type="compositionally biased region" description="Polar residues" evidence="6">
    <location>
        <begin position="531"/>
        <end position="541"/>
    </location>
</feature>
<dbReference type="PROSITE" id="PS51064">
    <property type="entry name" value="IRS_PTB"/>
    <property type="match status" value="1"/>
</dbReference>
<evidence type="ECO:0000313" key="9">
    <source>
        <dbReference type="Proteomes" id="UP000027135"/>
    </source>
</evidence>
<dbReference type="OMA" id="PIREVNY"/>
<evidence type="ECO:0000256" key="6">
    <source>
        <dbReference type="SAM" id="MobiDB-lite"/>
    </source>
</evidence>
<dbReference type="GO" id="GO:0005104">
    <property type="term" value="F:fibroblast growth factor receptor binding"/>
    <property type="evidence" value="ECO:0007669"/>
    <property type="project" value="TreeGrafter"/>
</dbReference>
<feature type="domain" description="IRS-type PTB" evidence="7">
    <location>
        <begin position="22"/>
        <end position="124"/>
    </location>
</feature>
<feature type="region of interest" description="Disordered" evidence="6">
    <location>
        <begin position="438"/>
        <end position="464"/>
    </location>
</feature>
<feature type="region of interest" description="Disordered" evidence="6">
    <location>
        <begin position="242"/>
        <end position="298"/>
    </location>
</feature>
<feature type="region of interest" description="Disordered" evidence="6">
    <location>
        <begin position="168"/>
        <end position="212"/>
    </location>
</feature>
<dbReference type="Pfam" id="PF02174">
    <property type="entry name" value="IRS"/>
    <property type="match status" value="1"/>
</dbReference>
<dbReference type="PANTHER" id="PTHR21258:SF55">
    <property type="entry name" value="FI23523P1"/>
    <property type="match status" value="1"/>
</dbReference>
<dbReference type="SMART" id="SM01244">
    <property type="entry name" value="IRS"/>
    <property type="match status" value="1"/>
</dbReference>
<proteinExistence type="predicted"/>
<dbReference type="PANTHER" id="PTHR21258">
    <property type="entry name" value="DOCKING PROTEIN RELATED"/>
    <property type="match status" value="1"/>
</dbReference>
<reference evidence="8 9" key="1">
    <citation type="journal article" date="2014" name="Nat. Commun.">
        <title>Molecular traces of alternative social organization in a termite genome.</title>
        <authorList>
            <person name="Terrapon N."/>
            <person name="Li C."/>
            <person name="Robertson H.M."/>
            <person name="Ji L."/>
            <person name="Meng X."/>
            <person name="Booth W."/>
            <person name="Chen Z."/>
            <person name="Childers C.P."/>
            <person name="Glastad K.M."/>
            <person name="Gokhale K."/>
            <person name="Gowin J."/>
            <person name="Gronenberg W."/>
            <person name="Hermansen R.A."/>
            <person name="Hu H."/>
            <person name="Hunt B.G."/>
            <person name="Huylmans A.K."/>
            <person name="Khalil S.M."/>
            <person name="Mitchell R.D."/>
            <person name="Munoz-Torres M.C."/>
            <person name="Mustard J.A."/>
            <person name="Pan H."/>
            <person name="Reese J.T."/>
            <person name="Scharf M.E."/>
            <person name="Sun F."/>
            <person name="Vogel H."/>
            <person name="Xiao J."/>
            <person name="Yang W."/>
            <person name="Yang Z."/>
            <person name="Yang Z."/>
            <person name="Zhou J."/>
            <person name="Zhu J."/>
            <person name="Brent C.S."/>
            <person name="Elsik C.G."/>
            <person name="Goodisman M.A."/>
            <person name="Liberles D.A."/>
            <person name="Roe R.M."/>
            <person name="Vargo E.L."/>
            <person name="Vilcinskas A."/>
            <person name="Wang J."/>
            <person name="Bornberg-Bauer E."/>
            <person name="Korb J."/>
            <person name="Zhang G."/>
            <person name="Liebig J."/>
        </authorList>
    </citation>
    <scope>NUCLEOTIDE SEQUENCE [LARGE SCALE GENOMIC DNA]</scope>
    <source>
        <tissue evidence="8">Whole organism</tissue>
    </source>
</reference>
<dbReference type="InterPro" id="IPR002404">
    <property type="entry name" value="IRS_PTB"/>
</dbReference>
<comment type="subcellular location">
    <subcellularLocation>
        <location evidence="1">Membrane</location>
    </subcellularLocation>
</comment>
<evidence type="ECO:0000256" key="2">
    <source>
        <dbReference type="ARBA" id="ARBA00022553"/>
    </source>
</evidence>
<dbReference type="GO" id="GO:0016020">
    <property type="term" value="C:membrane"/>
    <property type="evidence" value="ECO:0007669"/>
    <property type="project" value="UniProtKB-SubCell"/>
</dbReference>
<keyword evidence="2" id="KW-0597">Phosphoprotein</keyword>
<feature type="compositionally biased region" description="Low complexity" evidence="6">
    <location>
        <begin position="492"/>
        <end position="510"/>
    </location>
</feature>
<dbReference type="InParanoid" id="A0A067RCV1"/>
<dbReference type="eggNOG" id="KOG4047">
    <property type="taxonomic scope" value="Eukaryota"/>
</dbReference>
<evidence type="ECO:0000256" key="3">
    <source>
        <dbReference type="ARBA" id="ARBA00022707"/>
    </source>
</evidence>
<dbReference type="EMBL" id="KK852543">
    <property type="protein sequence ID" value="KDR21666.1"/>
    <property type="molecule type" value="Genomic_DNA"/>
</dbReference>
<feature type="region of interest" description="Disordered" evidence="6">
    <location>
        <begin position="531"/>
        <end position="570"/>
    </location>
</feature>
<dbReference type="Proteomes" id="UP000027135">
    <property type="component" value="Unassembled WGS sequence"/>
</dbReference>
<feature type="region of interest" description="Disordered" evidence="6">
    <location>
        <begin position="483"/>
        <end position="517"/>
    </location>
</feature>
<accession>A0A067RCV1</accession>
<dbReference type="STRING" id="136037.A0A067RCV1"/>
<keyword evidence="3" id="KW-0519">Myristate</keyword>
<feature type="compositionally biased region" description="Pro residues" evidence="6">
    <location>
        <begin position="200"/>
        <end position="209"/>
    </location>
</feature>
<evidence type="ECO:0000313" key="8">
    <source>
        <dbReference type="EMBL" id="KDR21666.1"/>
    </source>
</evidence>
<keyword evidence="9" id="KW-1185">Reference proteome</keyword>
<feature type="compositionally biased region" description="Low complexity" evidence="6">
    <location>
        <begin position="242"/>
        <end position="259"/>
    </location>
</feature>
<evidence type="ECO:0000256" key="5">
    <source>
        <dbReference type="ARBA" id="ARBA00023288"/>
    </source>
</evidence>
<dbReference type="InterPro" id="IPR050996">
    <property type="entry name" value="Docking_Protein_DOK"/>
</dbReference>